<organism evidence="1">
    <name type="scientific">Anguilla anguilla</name>
    <name type="common">European freshwater eel</name>
    <name type="synonym">Muraena anguilla</name>
    <dbReference type="NCBI Taxonomy" id="7936"/>
    <lineage>
        <taxon>Eukaryota</taxon>
        <taxon>Metazoa</taxon>
        <taxon>Chordata</taxon>
        <taxon>Craniata</taxon>
        <taxon>Vertebrata</taxon>
        <taxon>Euteleostomi</taxon>
        <taxon>Actinopterygii</taxon>
        <taxon>Neopterygii</taxon>
        <taxon>Teleostei</taxon>
        <taxon>Anguilliformes</taxon>
        <taxon>Anguillidae</taxon>
        <taxon>Anguilla</taxon>
    </lineage>
</organism>
<dbReference type="EMBL" id="GBXM01076055">
    <property type="protein sequence ID" value="JAH32522.1"/>
    <property type="molecule type" value="Transcribed_RNA"/>
</dbReference>
<sequence length="33" mass="4009">MFKFVTYRGGVTYAIWPWVYTYTTAYVYFNVSL</sequence>
<accession>A0A0E9RUN6</accession>
<protein>
    <submittedName>
        <fullName evidence="1">Uncharacterized protein</fullName>
    </submittedName>
</protein>
<reference evidence="1" key="2">
    <citation type="journal article" date="2015" name="Fish Shellfish Immunol.">
        <title>Early steps in the European eel (Anguilla anguilla)-Vibrio vulnificus interaction in the gills: Role of the RtxA13 toxin.</title>
        <authorList>
            <person name="Callol A."/>
            <person name="Pajuelo D."/>
            <person name="Ebbesson L."/>
            <person name="Teles M."/>
            <person name="MacKenzie S."/>
            <person name="Amaro C."/>
        </authorList>
    </citation>
    <scope>NUCLEOTIDE SEQUENCE</scope>
</reference>
<name>A0A0E9RUN6_ANGAN</name>
<reference evidence="1" key="1">
    <citation type="submission" date="2014-11" db="EMBL/GenBank/DDBJ databases">
        <authorList>
            <person name="Amaro Gonzalez C."/>
        </authorList>
    </citation>
    <scope>NUCLEOTIDE SEQUENCE</scope>
</reference>
<evidence type="ECO:0000313" key="1">
    <source>
        <dbReference type="EMBL" id="JAH32522.1"/>
    </source>
</evidence>
<proteinExistence type="predicted"/>
<dbReference type="AlphaFoldDB" id="A0A0E9RUN6"/>